<keyword evidence="3" id="KW-1185">Reference proteome</keyword>
<dbReference type="InterPro" id="IPR017896">
    <property type="entry name" value="4Fe4S_Fe-S-bd"/>
</dbReference>
<dbReference type="GO" id="GO:0016491">
    <property type="term" value="F:oxidoreductase activity"/>
    <property type="evidence" value="ECO:0007669"/>
    <property type="project" value="InterPro"/>
</dbReference>
<dbReference type="PANTHER" id="PTHR43312:SF2">
    <property type="entry name" value="OXIDOREDUCTASE"/>
    <property type="match status" value="1"/>
</dbReference>
<dbReference type="KEGG" id="mew:MSWAN_1090"/>
<proteinExistence type="predicted"/>
<accession>F6D4B2</accession>
<dbReference type="InterPro" id="IPR020471">
    <property type="entry name" value="AKR"/>
</dbReference>
<dbReference type="SUPFAM" id="SSF51430">
    <property type="entry name" value="NAD(P)-linked oxidoreductase"/>
    <property type="match status" value="1"/>
</dbReference>
<dbReference type="InterPro" id="IPR053135">
    <property type="entry name" value="AKR2_Oxidoreductase"/>
</dbReference>
<dbReference type="PANTHER" id="PTHR43312">
    <property type="entry name" value="D-THREO-ALDOSE 1-DEHYDROGENASE"/>
    <property type="match status" value="1"/>
</dbReference>
<dbReference type="SUPFAM" id="SSF46548">
    <property type="entry name" value="alpha-helical ferredoxin"/>
    <property type="match status" value="1"/>
</dbReference>
<dbReference type="STRING" id="868131.MSWAN_1090"/>
<evidence type="ECO:0000313" key="2">
    <source>
        <dbReference type="EMBL" id="AEG18111.1"/>
    </source>
</evidence>
<reference evidence="2 3" key="1">
    <citation type="journal article" date="2014" name="Int. J. Syst. Evol. Microbiol.">
        <title>Methanobacterium paludis sp. nov. and a novel strain of Methanobacterium lacus isolated from northern peatlands.</title>
        <authorList>
            <person name="Cadillo-Quiroz H."/>
            <person name="Brauer S.L."/>
            <person name="Goodson N."/>
            <person name="Yavitt J.B."/>
            <person name="Zinder S.H."/>
        </authorList>
    </citation>
    <scope>NUCLEOTIDE SEQUENCE [LARGE SCALE GENOMIC DNA]</scope>
    <source>
        <strain evidence="3">DSM 25820 / JCM 18151 / SWAN1</strain>
    </source>
</reference>
<evidence type="ECO:0000259" key="1">
    <source>
        <dbReference type="PROSITE" id="PS51379"/>
    </source>
</evidence>
<dbReference type="Pfam" id="PF00248">
    <property type="entry name" value="Aldo_ket_red"/>
    <property type="match status" value="1"/>
</dbReference>
<dbReference type="PRINTS" id="PR00069">
    <property type="entry name" value="ALDKETRDTASE"/>
</dbReference>
<dbReference type="Proteomes" id="UP000009231">
    <property type="component" value="Chromosome"/>
</dbReference>
<dbReference type="InterPro" id="IPR017900">
    <property type="entry name" value="4Fe4S_Fe_S_CS"/>
</dbReference>
<organism evidence="2 3">
    <name type="scientific">Methanobacterium paludis (strain DSM 25820 / JCM 18151 / SWAN1)</name>
    <dbReference type="NCBI Taxonomy" id="868131"/>
    <lineage>
        <taxon>Archaea</taxon>
        <taxon>Methanobacteriati</taxon>
        <taxon>Methanobacteriota</taxon>
        <taxon>Methanomada group</taxon>
        <taxon>Methanobacteria</taxon>
        <taxon>Methanobacteriales</taxon>
        <taxon>Methanobacteriaceae</taxon>
        <taxon>Methanobacterium</taxon>
    </lineage>
</organism>
<dbReference type="Pfam" id="PF13187">
    <property type="entry name" value="Fer4_9"/>
    <property type="match status" value="1"/>
</dbReference>
<dbReference type="EMBL" id="CP002772">
    <property type="protein sequence ID" value="AEG18111.1"/>
    <property type="molecule type" value="Genomic_DNA"/>
</dbReference>
<dbReference type="InterPro" id="IPR023210">
    <property type="entry name" value="NADP_OxRdtase_dom"/>
</dbReference>
<dbReference type="HOGENOM" id="CLU_023205_3_2_2"/>
<protein>
    <submittedName>
        <fullName evidence="2">Aldo/keto reductase</fullName>
    </submittedName>
</protein>
<dbReference type="AlphaFoldDB" id="F6D4B2"/>
<dbReference type="CDD" id="cd19096">
    <property type="entry name" value="AKR_Fe-S_oxidoreductase"/>
    <property type="match status" value="1"/>
</dbReference>
<dbReference type="PROSITE" id="PS51379">
    <property type="entry name" value="4FE4S_FER_2"/>
    <property type="match status" value="1"/>
</dbReference>
<sequence length="414" mass="46616">MRKTNDNDEISALGFGAMRLPTKNGRIDKEEAKKQIYYAIDNGVNFIDTALPYHGGSSELFLGEILQGEYRKKVKLCTKIPSWSVKKHEDMEKYLVTQLEKLQTDYIDYYLIHNLTEGGFFRLKELGIIEFLESAKKKGKIKHIGFSFHDNKEAFKKIVDAYRWDICLIQYNFLDETNQAGTEGLKYAASKGISVIAMEPLKGGILAGEVPENALNIWNKSNIKRTPAEWALRWVLNHPEITCVISGMGQLKQVEENIKVSNETLPNSIPAEEIKLYDEVKEVYRELMKVDCTGCGYCMPCPQGVDIPQSFNLYNHKHMFKSNNASFMYLTGLGGVMSGKQANAGLCNQCGKCAKACPQKLDVPILLKEVSQDMEGQGFQYKVKIAGAVIMPLMDAFLSLNNNISKLFKNRGSN</sequence>
<evidence type="ECO:0000313" key="3">
    <source>
        <dbReference type="Proteomes" id="UP000009231"/>
    </source>
</evidence>
<feature type="domain" description="4Fe-4S ferredoxin-type" evidence="1">
    <location>
        <begin position="338"/>
        <end position="369"/>
    </location>
</feature>
<gene>
    <name evidence="2" type="ordered locus">MSWAN_1090</name>
</gene>
<dbReference type="eggNOG" id="arCOG01625">
    <property type="taxonomic scope" value="Archaea"/>
</dbReference>
<dbReference type="PROSITE" id="PS00198">
    <property type="entry name" value="4FE4S_FER_1"/>
    <property type="match status" value="1"/>
</dbReference>
<dbReference type="InterPro" id="IPR036812">
    <property type="entry name" value="NAD(P)_OxRdtase_dom_sf"/>
</dbReference>
<name>F6D4B2_METPW</name>
<dbReference type="Gene3D" id="3.20.20.100">
    <property type="entry name" value="NADP-dependent oxidoreductase domain"/>
    <property type="match status" value="1"/>
</dbReference>